<name>A0A3N4HJN0_ASCIM</name>
<keyword evidence="2" id="KW-1133">Transmembrane helix</keyword>
<organism evidence="3 4">
    <name type="scientific">Ascobolus immersus RN42</name>
    <dbReference type="NCBI Taxonomy" id="1160509"/>
    <lineage>
        <taxon>Eukaryota</taxon>
        <taxon>Fungi</taxon>
        <taxon>Dikarya</taxon>
        <taxon>Ascomycota</taxon>
        <taxon>Pezizomycotina</taxon>
        <taxon>Pezizomycetes</taxon>
        <taxon>Pezizales</taxon>
        <taxon>Ascobolaceae</taxon>
        <taxon>Ascobolus</taxon>
    </lineage>
</organism>
<proteinExistence type="predicted"/>
<protein>
    <submittedName>
        <fullName evidence="3">Uncharacterized protein</fullName>
    </submittedName>
</protein>
<sequence length="321" mass="37233">MSTAILGPFFTYFLDGVWLRVSDPETRSMCLSRKSNHITRFFVFRKRMQENTLALINWLFLDLCISIIYPFLVVCLTTLRRRSWFRALLAGLVGKGWRYRQLQSIASRHTDLSTHSTAYRIWRLILDFPWLHTYIFAWEVLAFLFMTYQPNLQYTETPGVHMEWGFGQIYAMFAALLAVIVSLVHAWSDEVEIDEAKRDAFGNLYLRRHYLSHKNYWNQGTLRKILGVVDSYHGRNPDLDGDEETKFNPTTHPYEHAPIPLMSLYPSSTQSTLNVSADDTLGYFDRRLSTRRRRHSWTPTTPGSSTVALLPMKGMDGLGAG</sequence>
<reference evidence="3 4" key="1">
    <citation type="journal article" date="2018" name="Nat. Ecol. Evol.">
        <title>Pezizomycetes genomes reveal the molecular basis of ectomycorrhizal truffle lifestyle.</title>
        <authorList>
            <person name="Murat C."/>
            <person name="Payen T."/>
            <person name="Noel B."/>
            <person name="Kuo A."/>
            <person name="Morin E."/>
            <person name="Chen J."/>
            <person name="Kohler A."/>
            <person name="Krizsan K."/>
            <person name="Balestrini R."/>
            <person name="Da Silva C."/>
            <person name="Montanini B."/>
            <person name="Hainaut M."/>
            <person name="Levati E."/>
            <person name="Barry K.W."/>
            <person name="Belfiori B."/>
            <person name="Cichocki N."/>
            <person name="Clum A."/>
            <person name="Dockter R.B."/>
            <person name="Fauchery L."/>
            <person name="Guy J."/>
            <person name="Iotti M."/>
            <person name="Le Tacon F."/>
            <person name="Lindquist E.A."/>
            <person name="Lipzen A."/>
            <person name="Malagnac F."/>
            <person name="Mello A."/>
            <person name="Molinier V."/>
            <person name="Miyauchi S."/>
            <person name="Poulain J."/>
            <person name="Riccioni C."/>
            <person name="Rubini A."/>
            <person name="Sitrit Y."/>
            <person name="Splivallo R."/>
            <person name="Traeger S."/>
            <person name="Wang M."/>
            <person name="Zifcakova L."/>
            <person name="Wipf D."/>
            <person name="Zambonelli A."/>
            <person name="Paolocci F."/>
            <person name="Nowrousian M."/>
            <person name="Ottonello S."/>
            <person name="Baldrian P."/>
            <person name="Spatafora J.W."/>
            <person name="Henrissat B."/>
            <person name="Nagy L.G."/>
            <person name="Aury J.M."/>
            <person name="Wincker P."/>
            <person name="Grigoriev I.V."/>
            <person name="Bonfante P."/>
            <person name="Martin F.M."/>
        </authorList>
    </citation>
    <scope>NUCLEOTIDE SEQUENCE [LARGE SCALE GENOMIC DNA]</scope>
    <source>
        <strain evidence="3 4">RN42</strain>
    </source>
</reference>
<feature type="region of interest" description="Disordered" evidence="1">
    <location>
        <begin position="293"/>
        <end position="321"/>
    </location>
</feature>
<accession>A0A3N4HJN0</accession>
<keyword evidence="4" id="KW-1185">Reference proteome</keyword>
<feature type="transmembrane region" description="Helical" evidence="2">
    <location>
        <begin position="55"/>
        <end position="79"/>
    </location>
</feature>
<feature type="compositionally biased region" description="Polar residues" evidence="1">
    <location>
        <begin position="297"/>
        <end position="307"/>
    </location>
</feature>
<dbReference type="Proteomes" id="UP000275078">
    <property type="component" value="Unassembled WGS sequence"/>
</dbReference>
<evidence type="ECO:0000256" key="1">
    <source>
        <dbReference type="SAM" id="MobiDB-lite"/>
    </source>
</evidence>
<dbReference type="EMBL" id="ML119864">
    <property type="protein sequence ID" value="RPA72381.1"/>
    <property type="molecule type" value="Genomic_DNA"/>
</dbReference>
<feature type="transmembrane region" description="Helical" evidence="2">
    <location>
        <begin position="169"/>
        <end position="188"/>
    </location>
</feature>
<evidence type="ECO:0000313" key="4">
    <source>
        <dbReference type="Proteomes" id="UP000275078"/>
    </source>
</evidence>
<keyword evidence="2" id="KW-0812">Transmembrane</keyword>
<keyword evidence="2" id="KW-0472">Membrane</keyword>
<gene>
    <name evidence="3" type="ORF">BJ508DRAFT_335122</name>
</gene>
<dbReference type="AlphaFoldDB" id="A0A3N4HJN0"/>
<evidence type="ECO:0000256" key="2">
    <source>
        <dbReference type="SAM" id="Phobius"/>
    </source>
</evidence>
<evidence type="ECO:0000313" key="3">
    <source>
        <dbReference type="EMBL" id="RPA72381.1"/>
    </source>
</evidence>
<feature type="transmembrane region" description="Helical" evidence="2">
    <location>
        <begin position="130"/>
        <end position="149"/>
    </location>
</feature>